<feature type="transmembrane region" description="Helical" evidence="6">
    <location>
        <begin position="138"/>
        <end position="158"/>
    </location>
</feature>
<feature type="domain" description="Major facilitator superfamily (MFS) profile" evidence="7">
    <location>
        <begin position="12"/>
        <end position="408"/>
    </location>
</feature>
<feature type="transmembrane region" description="Helical" evidence="6">
    <location>
        <begin position="313"/>
        <end position="334"/>
    </location>
</feature>
<dbReference type="InterPro" id="IPR036259">
    <property type="entry name" value="MFS_trans_sf"/>
</dbReference>
<keyword evidence="9" id="KW-1185">Reference proteome</keyword>
<dbReference type="PROSITE" id="PS50850">
    <property type="entry name" value="MFS"/>
    <property type="match status" value="1"/>
</dbReference>
<evidence type="ECO:0000256" key="6">
    <source>
        <dbReference type="SAM" id="Phobius"/>
    </source>
</evidence>
<dbReference type="PANTHER" id="PTHR23504">
    <property type="entry name" value="MAJOR FACILITATOR SUPERFAMILY DOMAIN-CONTAINING PROTEIN 10"/>
    <property type="match status" value="1"/>
</dbReference>
<dbReference type="Gene3D" id="1.20.1250.20">
    <property type="entry name" value="MFS general substrate transporter like domains"/>
    <property type="match status" value="1"/>
</dbReference>
<dbReference type="AlphaFoldDB" id="A0A1E5T871"/>
<dbReference type="Proteomes" id="UP000095713">
    <property type="component" value="Unassembled WGS sequence"/>
</dbReference>
<feature type="transmembrane region" description="Helical" evidence="6">
    <location>
        <begin position="12"/>
        <end position="32"/>
    </location>
</feature>
<gene>
    <name evidence="8" type="ORF">A8C32_17225</name>
</gene>
<dbReference type="InterPro" id="IPR001958">
    <property type="entry name" value="Tet-R_TetA/multi-R_MdtG-like"/>
</dbReference>
<comment type="caution">
    <text evidence="8">The sequence shown here is derived from an EMBL/GenBank/DDBJ whole genome shotgun (WGS) entry which is preliminary data.</text>
</comment>
<dbReference type="PRINTS" id="PR01035">
    <property type="entry name" value="TCRTETA"/>
</dbReference>
<dbReference type="RefSeq" id="WP_069830666.1">
    <property type="nucleotide sequence ID" value="NZ_MDJD01000047.1"/>
</dbReference>
<dbReference type="InterPro" id="IPR011701">
    <property type="entry name" value="MFS"/>
</dbReference>
<dbReference type="InterPro" id="IPR020846">
    <property type="entry name" value="MFS_dom"/>
</dbReference>
<dbReference type="GO" id="GO:0022857">
    <property type="term" value="F:transmembrane transporter activity"/>
    <property type="evidence" value="ECO:0007669"/>
    <property type="project" value="InterPro"/>
</dbReference>
<dbReference type="SUPFAM" id="SSF103473">
    <property type="entry name" value="MFS general substrate transporter"/>
    <property type="match status" value="1"/>
</dbReference>
<dbReference type="Pfam" id="PF07690">
    <property type="entry name" value="MFS_1"/>
    <property type="match status" value="1"/>
</dbReference>
<keyword evidence="3 6" id="KW-0812">Transmembrane</keyword>
<feature type="transmembrane region" description="Helical" evidence="6">
    <location>
        <begin position="83"/>
        <end position="101"/>
    </location>
</feature>
<sequence length="426" mass="46706">MSLKKEHNHKTVLLFLFITLLINTLGFGIIIPVKPQLIMDITGETLANTASWAGYIMLGYALARFLFGPMLASLSGVYGRRSILLLTIAASGIDFLIMGVAQNIEMLFIARIFSGIFGATFATINLCVTDISSKEKRAVNFSVISSALGFGLMIGPSIGGLIGDYFGTRAPLFFASGLSGINLLLGYFFLTETLKKKVKKKIIWSNLTPFGVLKILKVSSMPIQLFYAFFFIQLAFHSFTATWTYFTISKFNWSFSDIGLSLMMVGGVNVIVQGGLSRFLIPKLGECKSIILGGGVMISSFLAYAFANHGWMIYVIAIFGGLGGLIMPSLQSIMSGKLPLNQQGELMGAISSSNGVSMIIGPLLMTQIFSFFTKNTSILYFPGAPFLLSAFFVSIALFLIIRVFVQDVKNKYHFRKKNLKFIKSTK</sequence>
<evidence type="ECO:0000313" key="9">
    <source>
        <dbReference type="Proteomes" id="UP000095713"/>
    </source>
</evidence>
<protein>
    <recommendedName>
        <fullName evidence="7">Major facilitator superfamily (MFS) profile domain-containing protein</fullName>
    </recommendedName>
</protein>
<keyword evidence="4 6" id="KW-1133">Transmembrane helix</keyword>
<dbReference type="EMBL" id="MDJD01000047">
    <property type="protein sequence ID" value="OEK07538.1"/>
    <property type="molecule type" value="Genomic_DNA"/>
</dbReference>
<organism evidence="8 9">
    <name type="scientific">Flavivirga aquatica</name>
    <dbReference type="NCBI Taxonomy" id="1849968"/>
    <lineage>
        <taxon>Bacteria</taxon>
        <taxon>Pseudomonadati</taxon>
        <taxon>Bacteroidota</taxon>
        <taxon>Flavobacteriia</taxon>
        <taxon>Flavobacteriales</taxon>
        <taxon>Flavobacteriaceae</taxon>
        <taxon>Flavivirga</taxon>
    </lineage>
</organism>
<accession>A0A1E5T871</accession>
<feature type="transmembrane region" description="Helical" evidence="6">
    <location>
        <begin position="289"/>
        <end position="307"/>
    </location>
</feature>
<comment type="subcellular location">
    <subcellularLocation>
        <location evidence="1">Membrane</location>
        <topology evidence="1">Multi-pass membrane protein</topology>
    </subcellularLocation>
</comment>
<feature type="transmembrane region" description="Helical" evidence="6">
    <location>
        <begin position="52"/>
        <end position="71"/>
    </location>
</feature>
<feature type="transmembrane region" description="Helical" evidence="6">
    <location>
        <begin position="107"/>
        <end position="126"/>
    </location>
</feature>
<evidence type="ECO:0000313" key="8">
    <source>
        <dbReference type="EMBL" id="OEK07538.1"/>
    </source>
</evidence>
<evidence type="ECO:0000256" key="4">
    <source>
        <dbReference type="ARBA" id="ARBA00022989"/>
    </source>
</evidence>
<evidence type="ECO:0000256" key="2">
    <source>
        <dbReference type="ARBA" id="ARBA00022448"/>
    </source>
</evidence>
<feature type="transmembrane region" description="Helical" evidence="6">
    <location>
        <begin position="225"/>
        <end position="246"/>
    </location>
</feature>
<dbReference type="GO" id="GO:0016020">
    <property type="term" value="C:membrane"/>
    <property type="evidence" value="ECO:0007669"/>
    <property type="project" value="UniProtKB-SubCell"/>
</dbReference>
<evidence type="ECO:0000256" key="3">
    <source>
        <dbReference type="ARBA" id="ARBA00022692"/>
    </source>
</evidence>
<keyword evidence="5 6" id="KW-0472">Membrane</keyword>
<evidence type="ECO:0000259" key="7">
    <source>
        <dbReference type="PROSITE" id="PS50850"/>
    </source>
</evidence>
<evidence type="ECO:0000256" key="1">
    <source>
        <dbReference type="ARBA" id="ARBA00004141"/>
    </source>
</evidence>
<evidence type="ECO:0000256" key="5">
    <source>
        <dbReference type="ARBA" id="ARBA00023136"/>
    </source>
</evidence>
<proteinExistence type="predicted"/>
<feature type="transmembrane region" description="Helical" evidence="6">
    <location>
        <begin position="346"/>
        <end position="372"/>
    </location>
</feature>
<dbReference type="PANTHER" id="PTHR23504:SF15">
    <property type="entry name" value="MAJOR FACILITATOR SUPERFAMILY (MFS) PROFILE DOMAIN-CONTAINING PROTEIN"/>
    <property type="match status" value="1"/>
</dbReference>
<feature type="transmembrane region" description="Helical" evidence="6">
    <location>
        <begin position="258"/>
        <end position="277"/>
    </location>
</feature>
<feature type="transmembrane region" description="Helical" evidence="6">
    <location>
        <begin position="170"/>
        <end position="190"/>
    </location>
</feature>
<dbReference type="STRING" id="1849968.A8C32_17225"/>
<name>A0A1E5T871_9FLAO</name>
<reference evidence="8 9" key="1">
    <citation type="submission" date="2016-05" db="EMBL/GenBank/DDBJ databases">
        <title>Draft Genome Sequence of Algibacter sp. Strain SK-16 Isolated from the Surface Water of Aburatsubo Inlet.</title>
        <authorList>
            <person name="Wong S.-K."/>
            <person name="Yoshizawa S."/>
            <person name="Nakajima Y."/>
            <person name="Ogura Y."/>
            <person name="Tetsuya H."/>
            <person name="Hamasaki K."/>
        </authorList>
    </citation>
    <scope>NUCLEOTIDE SEQUENCE [LARGE SCALE GENOMIC DNA]</scope>
    <source>
        <strain evidence="8 9">SK-16</strain>
    </source>
</reference>
<keyword evidence="2" id="KW-0813">Transport</keyword>
<feature type="transmembrane region" description="Helical" evidence="6">
    <location>
        <begin position="384"/>
        <end position="405"/>
    </location>
</feature>
<dbReference type="OrthoDB" id="9793283at2"/>